<proteinExistence type="predicted"/>
<dbReference type="EMBL" id="BAAAUV010000007">
    <property type="protein sequence ID" value="GAA3213922.1"/>
    <property type="molecule type" value="Genomic_DNA"/>
</dbReference>
<feature type="transmembrane region" description="Helical" evidence="2">
    <location>
        <begin position="56"/>
        <end position="76"/>
    </location>
</feature>
<reference evidence="4" key="1">
    <citation type="journal article" date="2019" name="Int. J. Syst. Evol. Microbiol.">
        <title>The Global Catalogue of Microorganisms (GCM) 10K type strain sequencing project: providing services to taxonomists for standard genome sequencing and annotation.</title>
        <authorList>
            <consortium name="The Broad Institute Genomics Platform"/>
            <consortium name="The Broad Institute Genome Sequencing Center for Infectious Disease"/>
            <person name="Wu L."/>
            <person name="Ma J."/>
        </authorList>
    </citation>
    <scope>NUCLEOTIDE SEQUENCE [LARGE SCALE GENOMIC DNA]</scope>
    <source>
        <strain evidence="4">JCM 9377</strain>
    </source>
</reference>
<name>A0ABP6QCG9_9ACTN</name>
<dbReference type="Gene3D" id="3.40.50.300">
    <property type="entry name" value="P-loop containing nucleotide triphosphate hydrolases"/>
    <property type="match status" value="1"/>
</dbReference>
<feature type="compositionally biased region" description="Low complexity" evidence="1">
    <location>
        <begin position="573"/>
        <end position="582"/>
    </location>
</feature>
<protein>
    <recommendedName>
        <fullName evidence="5">FtsK domain-containing protein</fullName>
    </recommendedName>
</protein>
<evidence type="ECO:0000313" key="3">
    <source>
        <dbReference type="EMBL" id="GAA3213922.1"/>
    </source>
</evidence>
<accession>A0ABP6QCG9</accession>
<sequence length="727" mass="77639">MTATRSRIRSTGTANAAVRRVDWSPAPRTPLAATMQAAAGLVAIAGATTLAEMNPFWAAGGAAVGALGTVVNGTINDHTPTTLLYRMGCWAGAGGWLTWMLTAPATLWTTTGLASLAIGALGAGVLAPLGRHAPPVKSAELVPAPNATLANRPGGRIGWEWELRFQRVCRLAVAVTDVHPWDNGAGYDVVAELPPGPATRSQIASAADALASDARLPEGCGVEIRAGMHRGGFVAAVATKNRLGTPGEAVKIPYPDDYSPRTVLDPIELGEHRDSSTAGIAMREDSVLVVGRKRGGKTNQLDVLTLGLSRCRDVLVWHIDMNGGGMSQPWLHAWLEGETDVPAIDWAASTPQEALLMVKVALPIALDRKSSYRTLKMQANDKLLPVSSTLPEIVIMIDESAELMSPTNRDPLTRQIRDGLEEIQRVAGNEAVNVVFSSLRPTQDMISPQILKQSATKLALYGLDEADLGHLYSWAKGISMDDLPTKGCAFLGTSSDGIRPMKGWYLEPDQIRHAAKIVTAYRPRLDPAGLDVANTVYDLDMGTGRPERYEHIYAGRHQRMRAAFTGQTPATIPETRPTPAQRQPRRLAAVPGATAANWPDPIPTQQPAPQATGAAGWPDPIPGQPTARPTVLPTLPSTPVPMTEVPGLLASALAAFADANDDRMHSETLAAALGFETVWALADALRPFEVKSRPHKFKRGGADRRGYWLDDLNAAVHRLTHPTAESG</sequence>
<keyword evidence="2" id="KW-0812">Transmembrane</keyword>
<evidence type="ECO:0008006" key="5">
    <source>
        <dbReference type="Google" id="ProtNLM"/>
    </source>
</evidence>
<feature type="transmembrane region" description="Helical" evidence="2">
    <location>
        <begin position="83"/>
        <end position="101"/>
    </location>
</feature>
<keyword evidence="4" id="KW-1185">Reference proteome</keyword>
<dbReference type="InterPro" id="IPR027417">
    <property type="entry name" value="P-loop_NTPase"/>
</dbReference>
<dbReference type="RefSeq" id="WP_344829173.1">
    <property type="nucleotide sequence ID" value="NZ_BAAAUV010000007.1"/>
</dbReference>
<gene>
    <name evidence="3" type="ORF">GCM10010468_34400</name>
</gene>
<evidence type="ECO:0000256" key="2">
    <source>
        <dbReference type="SAM" id="Phobius"/>
    </source>
</evidence>
<organism evidence="3 4">
    <name type="scientific">Actinocorallia longicatena</name>
    <dbReference type="NCBI Taxonomy" id="111803"/>
    <lineage>
        <taxon>Bacteria</taxon>
        <taxon>Bacillati</taxon>
        <taxon>Actinomycetota</taxon>
        <taxon>Actinomycetes</taxon>
        <taxon>Streptosporangiales</taxon>
        <taxon>Thermomonosporaceae</taxon>
        <taxon>Actinocorallia</taxon>
    </lineage>
</organism>
<keyword evidence="2" id="KW-0472">Membrane</keyword>
<evidence type="ECO:0000256" key="1">
    <source>
        <dbReference type="SAM" id="MobiDB-lite"/>
    </source>
</evidence>
<feature type="region of interest" description="Disordered" evidence="1">
    <location>
        <begin position="565"/>
        <end position="621"/>
    </location>
</feature>
<feature type="transmembrane region" description="Helical" evidence="2">
    <location>
        <begin position="29"/>
        <end position="50"/>
    </location>
</feature>
<feature type="compositionally biased region" description="Low complexity" evidence="1">
    <location>
        <begin position="607"/>
        <end position="616"/>
    </location>
</feature>
<dbReference type="Proteomes" id="UP001501237">
    <property type="component" value="Unassembled WGS sequence"/>
</dbReference>
<evidence type="ECO:0000313" key="4">
    <source>
        <dbReference type="Proteomes" id="UP001501237"/>
    </source>
</evidence>
<keyword evidence="2" id="KW-1133">Transmembrane helix</keyword>
<comment type="caution">
    <text evidence="3">The sequence shown here is derived from an EMBL/GenBank/DDBJ whole genome shotgun (WGS) entry which is preliminary data.</text>
</comment>